<name>A0A645BS90_9ZZZZ</name>
<comment type="caution">
    <text evidence="2">The sequence shown here is derived from an EMBL/GenBank/DDBJ whole genome shotgun (WGS) entry which is preliminary data.</text>
</comment>
<protein>
    <submittedName>
        <fullName evidence="2">Uncharacterized protein</fullName>
    </submittedName>
</protein>
<evidence type="ECO:0000313" key="2">
    <source>
        <dbReference type="EMBL" id="MPM68195.1"/>
    </source>
</evidence>
<gene>
    <name evidence="2" type="ORF">SDC9_115126</name>
</gene>
<feature type="compositionally biased region" description="Basic residues" evidence="1">
    <location>
        <begin position="82"/>
        <end position="94"/>
    </location>
</feature>
<feature type="compositionally biased region" description="Basic residues" evidence="1">
    <location>
        <begin position="66"/>
        <end position="75"/>
    </location>
</feature>
<feature type="compositionally biased region" description="Basic residues" evidence="1">
    <location>
        <begin position="111"/>
        <end position="123"/>
    </location>
</feature>
<accession>A0A645BS90</accession>
<dbReference type="EMBL" id="VSSQ01022117">
    <property type="protein sequence ID" value="MPM68195.1"/>
    <property type="molecule type" value="Genomic_DNA"/>
</dbReference>
<feature type="region of interest" description="Disordered" evidence="1">
    <location>
        <begin position="62"/>
        <end position="176"/>
    </location>
</feature>
<organism evidence="2">
    <name type="scientific">bioreactor metagenome</name>
    <dbReference type="NCBI Taxonomy" id="1076179"/>
    <lineage>
        <taxon>unclassified sequences</taxon>
        <taxon>metagenomes</taxon>
        <taxon>ecological metagenomes</taxon>
    </lineage>
</organism>
<feature type="region of interest" description="Disordered" evidence="1">
    <location>
        <begin position="1"/>
        <end position="22"/>
    </location>
</feature>
<proteinExistence type="predicted"/>
<reference evidence="2" key="1">
    <citation type="submission" date="2019-08" db="EMBL/GenBank/DDBJ databases">
        <authorList>
            <person name="Kucharzyk K."/>
            <person name="Murdoch R.W."/>
            <person name="Higgins S."/>
            <person name="Loffler F."/>
        </authorList>
    </citation>
    <scope>NUCLEOTIDE SEQUENCE</scope>
</reference>
<dbReference type="AlphaFoldDB" id="A0A645BS90"/>
<evidence type="ECO:0000256" key="1">
    <source>
        <dbReference type="SAM" id="MobiDB-lite"/>
    </source>
</evidence>
<feature type="compositionally biased region" description="Low complexity" evidence="1">
    <location>
        <begin position="128"/>
        <end position="140"/>
    </location>
</feature>
<sequence length="176" mass="19636">MADDSRRRSRRRRPGDAVARDGRACGRAHCRWHGARGRVDADGGVGGTRCVDGRRRLCGRADQARRGTRRRHGHRCQYPIRPRGRVGGKRARREHRAEGNLPRRAQSGAVQRRRHGAAHHLRVRDRPAVGAGRAAGADRPSGLHPRRPAVDVHARRHHRRAIPGPPGRASDATFRT</sequence>